<evidence type="ECO:0000313" key="1">
    <source>
        <dbReference type="EMBL" id="JAH80531.1"/>
    </source>
</evidence>
<reference evidence="1" key="1">
    <citation type="submission" date="2014-11" db="EMBL/GenBank/DDBJ databases">
        <authorList>
            <person name="Amaro Gonzalez C."/>
        </authorList>
    </citation>
    <scope>NUCLEOTIDE SEQUENCE</scope>
</reference>
<accession>A0A0E9VR27</accession>
<protein>
    <submittedName>
        <fullName evidence="1">Uncharacterized protein</fullName>
    </submittedName>
</protein>
<dbReference type="AlphaFoldDB" id="A0A0E9VR27"/>
<reference evidence="1" key="2">
    <citation type="journal article" date="2015" name="Fish Shellfish Immunol.">
        <title>Early steps in the European eel (Anguilla anguilla)-Vibrio vulnificus interaction in the gills: Role of the RtxA13 toxin.</title>
        <authorList>
            <person name="Callol A."/>
            <person name="Pajuelo D."/>
            <person name="Ebbesson L."/>
            <person name="Teles M."/>
            <person name="MacKenzie S."/>
            <person name="Amaro C."/>
        </authorList>
    </citation>
    <scope>NUCLEOTIDE SEQUENCE</scope>
</reference>
<sequence length="48" mass="5514">MKYSQKSAKPPPSGHIGRLNYTRQYQWSAEGCLNPKQYVFDPGLELTK</sequence>
<proteinExistence type="predicted"/>
<name>A0A0E9VR27_ANGAN</name>
<organism evidence="1">
    <name type="scientific">Anguilla anguilla</name>
    <name type="common">European freshwater eel</name>
    <name type="synonym">Muraena anguilla</name>
    <dbReference type="NCBI Taxonomy" id="7936"/>
    <lineage>
        <taxon>Eukaryota</taxon>
        <taxon>Metazoa</taxon>
        <taxon>Chordata</taxon>
        <taxon>Craniata</taxon>
        <taxon>Vertebrata</taxon>
        <taxon>Euteleostomi</taxon>
        <taxon>Actinopterygii</taxon>
        <taxon>Neopterygii</taxon>
        <taxon>Teleostei</taxon>
        <taxon>Anguilliformes</taxon>
        <taxon>Anguillidae</taxon>
        <taxon>Anguilla</taxon>
    </lineage>
</organism>
<dbReference type="EMBL" id="GBXM01028046">
    <property type="protein sequence ID" value="JAH80531.1"/>
    <property type="molecule type" value="Transcribed_RNA"/>
</dbReference>